<comment type="caution">
    <text evidence="2">The sequence shown here is derived from an EMBL/GenBank/DDBJ whole genome shotgun (WGS) entry which is preliminary data.</text>
</comment>
<accession>A0ABQ5IXV6</accession>
<organism evidence="2 3">
    <name type="scientific">Tanacetum coccineum</name>
    <dbReference type="NCBI Taxonomy" id="301880"/>
    <lineage>
        <taxon>Eukaryota</taxon>
        <taxon>Viridiplantae</taxon>
        <taxon>Streptophyta</taxon>
        <taxon>Embryophyta</taxon>
        <taxon>Tracheophyta</taxon>
        <taxon>Spermatophyta</taxon>
        <taxon>Magnoliopsida</taxon>
        <taxon>eudicotyledons</taxon>
        <taxon>Gunneridae</taxon>
        <taxon>Pentapetalae</taxon>
        <taxon>asterids</taxon>
        <taxon>campanulids</taxon>
        <taxon>Asterales</taxon>
        <taxon>Asteraceae</taxon>
        <taxon>Asteroideae</taxon>
        <taxon>Anthemideae</taxon>
        <taxon>Anthemidinae</taxon>
        <taxon>Tanacetum</taxon>
    </lineage>
</organism>
<reference evidence="2" key="2">
    <citation type="submission" date="2022-01" db="EMBL/GenBank/DDBJ databases">
        <authorList>
            <person name="Yamashiro T."/>
            <person name="Shiraishi A."/>
            <person name="Satake H."/>
            <person name="Nakayama K."/>
        </authorList>
    </citation>
    <scope>NUCLEOTIDE SEQUENCE</scope>
</reference>
<name>A0ABQ5IXV6_9ASTR</name>
<evidence type="ECO:0000313" key="3">
    <source>
        <dbReference type="Proteomes" id="UP001151760"/>
    </source>
</evidence>
<proteinExistence type="predicted"/>
<feature type="compositionally biased region" description="Polar residues" evidence="1">
    <location>
        <begin position="206"/>
        <end position="215"/>
    </location>
</feature>
<gene>
    <name evidence="2" type="ORF">Tco_1121146</name>
</gene>
<evidence type="ECO:0000256" key="1">
    <source>
        <dbReference type="SAM" id="MobiDB-lite"/>
    </source>
</evidence>
<keyword evidence="3" id="KW-1185">Reference proteome</keyword>
<sequence>MSFSKRSDTGPMDLFAFIHYVDPTKVRIGEREVREGEVSLLELTRGCVVPLDGVNEQGNQGEGVHDAGVQDAGVYVVNEESGDDAVADQIEESDHVVQDEWANIVRVKGEILATVVDRAKGSKKKRKVVGGASGSSLPPKKLRAYYGTSGAGASTGGKSVAALQGLLERSTLPVEVGVAEVATFPFITSFVSLTPEHEGGDRTDSVTRPNQRTQNPTERFVVLSHSSCHSSSNAVDAEVSSIVRSLALDPLLYLYAGHYLNTVIAGGMFAGPSQSCQSALNDPDMCRSLVDHLACPVLFSQLHAEAVEVIRLRGQVATVEAAGKRLAKGWDSFVGQVSSLEGTCSGLRDESILLLWEGPSAVPLIKGKQDGLVAGIDHGKAGRGLADVDAYDPFAEANYVSAVNALRDVDFPLFAQLASQKDATLLSVAYASHSSSGVPSGHWRDAMIPLVEPLSAENLVGEASTSRVLETATTTALSTTFIQTSFVLPISVADYEALGTRSSTEVPSPPKIVFEKEELETTPEHTTAPYACSIFLF</sequence>
<feature type="compositionally biased region" description="Basic and acidic residues" evidence="1">
    <location>
        <begin position="196"/>
        <end position="205"/>
    </location>
</feature>
<evidence type="ECO:0000313" key="2">
    <source>
        <dbReference type="EMBL" id="GJU04716.1"/>
    </source>
</evidence>
<protein>
    <submittedName>
        <fullName evidence="2">Uncharacterized protein</fullName>
    </submittedName>
</protein>
<dbReference type="EMBL" id="BQNB010021277">
    <property type="protein sequence ID" value="GJU04716.1"/>
    <property type="molecule type" value="Genomic_DNA"/>
</dbReference>
<dbReference type="Proteomes" id="UP001151760">
    <property type="component" value="Unassembled WGS sequence"/>
</dbReference>
<feature type="region of interest" description="Disordered" evidence="1">
    <location>
        <begin position="196"/>
        <end position="215"/>
    </location>
</feature>
<reference evidence="2" key="1">
    <citation type="journal article" date="2022" name="Int. J. Mol. Sci.">
        <title>Draft Genome of Tanacetum Coccineum: Genomic Comparison of Closely Related Tanacetum-Family Plants.</title>
        <authorList>
            <person name="Yamashiro T."/>
            <person name="Shiraishi A."/>
            <person name="Nakayama K."/>
            <person name="Satake H."/>
        </authorList>
    </citation>
    <scope>NUCLEOTIDE SEQUENCE</scope>
</reference>